<dbReference type="Gene3D" id="1.10.10.10">
    <property type="entry name" value="Winged helix-like DNA-binding domain superfamily/Winged helix DNA-binding domain"/>
    <property type="match status" value="1"/>
</dbReference>
<dbReference type="InterPro" id="IPR036390">
    <property type="entry name" value="WH_DNA-bd_sf"/>
</dbReference>
<dbReference type="PANTHER" id="PTHR30346:SF28">
    <property type="entry name" value="HTH-TYPE TRANSCRIPTIONAL REGULATOR CYNR"/>
    <property type="match status" value="1"/>
</dbReference>
<gene>
    <name evidence="6" type="ORF">G7070_17335</name>
</gene>
<dbReference type="EMBL" id="CP049865">
    <property type="protein sequence ID" value="QIK73705.1"/>
    <property type="molecule type" value="Genomic_DNA"/>
</dbReference>
<reference evidence="6 7" key="1">
    <citation type="submission" date="2020-03" db="EMBL/GenBank/DDBJ databases">
        <title>Propioniciclava sp. nov., isolated from Hydrophilus acuminatus.</title>
        <authorList>
            <person name="Hyun D.-W."/>
            <person name="Bae J.-W."/>
        </authorList>
    </citation>
    <scope>NUCLEOTIDE SEQUENCE [LARGE SCALE GENOMIC DNA]</scope>
    <source>
        <strain evidence="6 7">HDW11</strain>
    </source>
</reference>
<keyword evidence="4" id="KW-0804">Transcription</keyword>
<comment type="similarity">
    <text evidence="1">Belongs to the LysR transcriptional regulatory family.</text>
</comment>
<dbReference type="PANTHER" id="PTHR30346">
    <property type="entry name" value="TRANSCRIPTIONAL DUAL REGULATOR HCAR-RELATED"/>
    <property type="match status" value="1"/>
</dbReference>
<evidence type="ECO:0000256" key="1">
    <source>
        <dbReference type="ARBA" id="ARBA00009437"/>
    </source>
</evidence>
<dbReference type="FunFam" id="1.10.10.10:FF:000001">
    <property type="entry name" value="LysR family transcriptional regulator"/>
    <property type="match status" value="1"/>
</dbReference>
<dbReference type="PRINTS" id="PR00039">
    <property type="entry name" value="HTHLYSR"/>
</dbReference>
<dbReference type="PROSITE" id="PS50931">
    <property type="entry name" value="HTH_LYSR"/>
    <property type="match status" value="1"/>
</dbReference>
<evidence type="ECO:0000259" key="5">
    <source>
        <dbReference type="PROSITE" id="PS50931"/>
    </source>
</evidence>
<sequence>MDFSLVQLRGFVTVADERHFGRAAERLAMTQPPLTRQIQGLERALDVQLFVRGPRGVSLTAAGEAFLQDARRILALTDAAPANAQRVAAGESGTLRLGFTTIGAYALLGATLAQIRDHAPQVHIALTELQSEEQFDQLLDGSLDLGLIRPPVPSGLLSVQVHSEDLVLAVPSGHDLAKAPGPLALADLSEDYIGYSPEGSHYLHTVCAALVGVAVFLQTQIASQVPTMLALVRDGLGCALIPRSCTAMRVDGVTFRELADADRRFIPLHACWNPASTNPALARVLPHVTRLGDQALAGS</sequence>
<dbReference type="GO" id="GO:0003700">
    <property type="term" value="F:DNA-binding transcription factor activity"/>
    <property type="evidence" value="ECO:0007669"/>
    <property type="project" value="InterPro"/>
</dbReference>
<keyword evidence="7" id="KW-1185">Reference proteome</keyword>
<dbReference type="RefSeq" id="WP_166234781.1">
    <property type="nucleotide sequence ID" value="NZ_CP049865.1"/>
</dbReference>
<evidence type="ECO:0000256" key="4">
    <source>
        <dbReference type="ARBA" id="ARBA00023163"/>
    </source>
</evidence>
<dbReference type="Pfam" id="PF00126">
    <property type="entry name" value="HTH_1"/>
    <property type="match status" value="1"/>
</dbReference>
<proteinExistence type="inferred from homology"/>
<dbReference type="InterPro" id="IPR036388">
    <property type="entry name" value="WH-like_DNA-bd_sf"/>
</dbReference>
<evidence type="ECO:0000256" key="2">
    <source>
        <dbReference type="ARBA" id="ARBA00023015"/>
    </source>
</evidence>
<keyword evidence="2" id="KW-0805">Transcription regulation</keyword>
<accession>A0A6G7YA76</accession>
<dbReference type="GO" id="GO:0003677">
    <property type="term" value="F:DNA binding"/>
    <property type="evidence" value="ECO:0007669"/>
    <property type="project" value="UniProtKB-KW"/>
</dbReference>
<evidence type="ECO:0000313" key="7">
    <source>
        <dbReference type="Proteomes" id="UP000501058"/>
    </source>
</evidence>
<protein>
    <submittedName>
        <fullName evidence="6">LysR family transcriptional regulator</fullName>
    </submittedName>
</protein>
<dbReference type="InterPro" id="IPR000847">
    <property type="entry name" value="LysR_HTH_N"/>
</dbReference>
<dbReference type="Pfam" id="PF03466">
    <property type="entry name" value="LysR_substrate"/>
    <property type="match status" value="1"/>
</dbReference>
<dbReference type="SUPFAM" id="SSF46785">
    <property type="entry name" value="Winged helix' DNA-binding domain"/>
    <property type="match status" value="1"/>
</dbReference>
<dbReference type="SUPFAM" id="SSF53850">
    <property type="entry name" value="Periplasmic binding protein-like II"/>
    <property type="match status" value="1"/>
</dbReference>
<feature type="domain" description="HTH lysR-type" evidence="5">
    <location>
        <begin position="1"/>
        <end position="60"/>
    </location>
</feature>
<evidence type="ECO:0000313" key="6">
    <source>
        <dbReference type="EMBL" id="QIK73705.1"/>
    </source>
</evidence>
<dbReference type="AlphaFoldDB" id="A0A6G7YA76"/>
<keyword evidence="3" id="KW-0238">DNA-binding</keyword>
<name>A0A6G7YA76_9ACTN</name>
<dbReference type="Proteomes" id="UP000501058">
    <property type="component" value="Chromosome"/>
</dbReference>
<dbReference type="InterPro" id="IPR005119">
    <property type="entry name" value="LysR_subst-bd"/>
</dbReference>
<organism evidence="6 7">
    <name type="scientific">Propioniciclava coleopterorum</name>
    <dbReference type="NCBI Taxonomy" id="2714937"/>
    <lineage>
        <taxon>Bacteria</taxon>
        <taxon>Bacillati</taxon>
        <taxon>Actinomycetota</taxon>
        <taxon>Actinomycetes</taxon>
        <taxon>Propionibacteriales</taxon>
        <taxon>Propionibacteriaceae</taxon>
        <taxon>Propioniciclava</taxon>
    </lineage>
</organism>
<evidence type="ECO:0000256" key="3">
    <source>
        <dbReference type="ARBA" id="ARBA00023125"/>
    </source>
</evidence>
<dbReference type="GO" id="GO:0032993">
    <property type="term" value="C:protein-DNA complex"/>
    <property type="evidence" value="ECO:0007669"/>
    <property type="project" value="TreeGrafter"/>
</dbReference>
<dbReference type="Gene3D" id="3.40.190.10">
    <property type="entry name" value="Periplasmic binding protein-like II"/>
    <property type="match status" value="2"/>
</dbReference>
<dbReference type="KEGG" id="prv:G7070_17335"/>